<comment type="caution">
    <text evidence="2">The sequence shown here is derived from an EMBL/GenBank/DDBJ whole genome shotgun (WGS) entry which is preliminary data.</text>
</comment>
<dbReference type="PANTHER" id="PTHR11008">
    <property type="entry name" value="PROTEIN TAKEOUT-LIKE PROTEIN"/>
    <property type="match status" value="1"/>
</dbReference>
<dbReference type="SMART" id="SM00700">
    <property type="entry name" value="JHBP"/>
    <property type="match status" value="1"/>
</dbReference>
<dbReference type="GO" id="GO:0005615">
    <property type="term" value="C:extracellular space"/>
    <property type="evidence" value="ECO:0007669"/>
    <property type="project" value="TreeGrafter"/>
</dbReference>
<sequence>MKSFVLYVVVLVTLCEGISLPSSFRKCSRKERDFNQCLSLAINDAFTQLEKPLEDYGLPNLAHLEFPHNCKVAFGNSTDGLRQEFTKFTATGFSNPINTTASMDFGKNVLTLKVTYHQLLFRGEYIAQGRVFLLPVDIMTPVVITWDLPTYTFTFMLEEFMRETKYYKVVNSDIDMQPRNLAFHFEKLFDDQRLNDALNEAMSKKWLQIFTRLKYKEKVFAPFFGTFFNNFLERVPVSEIFG</sequence>
<keyword evidence="3" id="KW-1185">Reference proteome</keyword>
<dbReference type="PANTHER" id="PTHR11008:SF32">
    <property type="entry name" value="CIRCADIAN CLOCK-CONTROLLED PROTEIN DAYWAKE-RELATED"/>
    <property type="match status" value="1"/>
</dbReference>
<feature type="signal peptide" evidence="1">
    <location>
        <begin position="1"/>
        <end position="17"/>
    </location>
</feature>
<accession>A0AA38IV37</accession>
<feature type="chain" id="PRO_5041233061" description="Protein takeout" evidence="1">
    <location>
        <begin position="18"/>
        <end position="242"/>
    </location>
</feature>
<dbReference type="EMBL" id="JALNTZ010000002">
    <property type="protein sequence ID" value="KAJ3660896.1"/>
    <property type="molecule type" value="Genomic_DNA"/>
</dbReference>
<gene>
    <name evidence="2" type="ORF">Zmor_005323</name>
</gene>
<dbReference type="InterPro" id="IPR010562">
    <property type="entry name" value="Haemolymph_juvenile_hormone-bd"/>
</dbReference>
<evidence type="ECO:0000313" key="3">
    <source>
        <dbReference type="Proteomes" id="UP001168821"/>
    </source>
</evidence>
<dbReference type="Pfam" id="PF06585">
    <property type="entry name" value="JHBP"/>
    <property type="match status" value="1"/>
</dbReference>
<dbReference type="InterPro" id="IPR038606">
    <property type="entry name" value="To_sf"/>
</dbReference>
<name>A0AA38IV37_9CUCU</name>
<keyword evidence="1" id="KW-0732">Signal</keyword>
<dbReference type="Gene3D" id="3.15.10.30">
    <property type="entry name" value="Haemolymph juvenile hormone binding protein"/>
    <property type="match status" value="1"/>
</dbReference>
<evidence type="ECO:0000256" key="1">
    <source>
        <dbReference type="SAM" id="SignalP"/>
    </source>
</evidence>
<protein>
    <recommendedName>
        <fullName evidence="4">Protein takeout</fullName>
    </recommendedName>
</protein>
<evidence type="ECO:0008006" key="4">
    <source>
        <dbReference type="Google" id="ProtNLM"/>
    </source>
</evidence>
<evidence type="ECO:0000313" key="2">
    <source>
        <dbReference type="EMBL" id="KAJ3660896.1"/>
    </source>
</evidence>
<organism evidence="2 3">
    <name type="scientific">Zophobas morio</name>
    <dbReference type="NCBI Taxonomy" id="2755281"/>
    <lineage>
        <taxon>Eukaryota</taxon>
        <taxon>Metazoa</taxon>
        <taxon>Ecdysozoa</taxon>
        <taxon>Arthropoda</taxon>
        <taxon>Hexapoda</taxon>
        <taxon>Insecta</taxon>
        <taxon>Pterygota</taxon>
        <taxon>Neoptera</taxon>
        <taxon>Endopterygota</taxon>
        <taxon>Coleoptera</taxon>
        <taxon>Polyphaga</taxon>
        <taxon>Cucujiformia</taxon>
        <taxon>Tenebrionidae</taxon>
        <taxon>Zophobas</taxon>
    </lineage>
</organism>
<reference evidence="2" key="1">
    <citation type="journal article" date="2023" name="G3 (Bethesda)">
        <title>Whole genome assemblies of Zophobas morio and Tenebrio molitor.</title>
        <authorList>
            <person name="Kaur S."/>
            <person name="Stinson S.A."/>
            <person name="diCenzo G.C."/>
        </authorList>
    </citation>
    <scope>NUCLEOTIDE SEQUENCE</scope>
    <source>
        <strain evidence="2">QUZm001</strain>
    </source>
</reference>
<dbReference type="AlphaFoldDB" id="A0AA38IV37"/>
<dbReference type="Proteomes" id="UP001168821">
    <property type="component" value="Unassembled WGS sequence"/>
</dbReference>
<proteinExistence type="predicted"/>